<accession>F6H8Y6</accession>
<sequence>MAGALVGGAFLSASLQVLFDRLASREVVSFIRGQKLSDVLLKKLERKLLVVHAVLNDAEVKQFTNPYVKKWLVLLKEVVYDAEDILDEIATEALRHKVEAAESQTSTSQVGNIMDMSTWVLAPFDGRGIESRVEEIIDRLEDMARDRDVLGLKEGVGEKLAQRWPSTSLVDESLVYGRDQIKEKMVQLLLSDNARSTDAMGVISIVGMGGTGKTTLAQLLYNDQRVKKHFDLKAWVCVSEEFDPIRVTKTILEAINSSTSNTTDLNLLQVQLKERINMKKSLLVLDDVWNEDSCDWDALRTPLIVGAKGSKIIVTTRSTKVASAMRAVHTHCLGGLSFEDGWSLFKKLAFENGDSSGHPQLEAIGEKIVHKCQGLPLAIKAMGSLLHSKVEAREWDDVLNSELWDLPTDAVLPALRLSYYYLPSHLKCCFSYCSIFPKNYEFKKKKLVLLWMAEGLTWHNCCLNQMEKLINLRYLDIIGTGVKEMPSDICKLKNLQSLSTFIVGQNGGLSLGALRELSGSLVLSKLENVACDEDALEANMKDKKYLDELKFEWDNENTDVGVVQNRRDILSSLQPHTNVKRLHINSFSGLSFPVWVGDPSFFNLVDLGLQNCNNCSSLPPLGQLPSLKHLSILQMKGVKMVGSEFYGNASSSNTIKPSFPSLQTLRFERMYNWEKWLCCGCRRGEFPRLQKLCINECPKLIGKLPKQLRSLKKLEIIDCELLLGSLRAPRIREWKMSYHGKFRLKRTACGFTNLQTSEIEISHISQWEELPPRIQILTIRECDSIEWVLEEGMLQRSTCLLQHLHITSCRFSRPLHSVGLPTTLKSLHICKCTKLEFLLHALLRSHHPFLKRLSISDVSSCNSFSLSFSLSIFPRLNSLNISDFEGFEFLSISVSERDPTSLNYLTIEDCPDLIYIELPALESARYEISRCRKLKLLAHTHSSLQELRLIDCPELLFQRDGLPSDLRDLEISSCNQLTSQVDWGLQRLASLTIFTINDGCRDMESFPNESLLPSTLTSLYISNLPNLKSLDSNGLRHLTSLSTLYISKCPKFQSFGEEGLQHLTSLENLQMYSLPMLESLREVGLQHLTSLKALSISRYHNLQYLTNERLPNSLSFLEIQSCPFQHFTRDGVYCASACIKGEISS</sequence>
<dbReference type="InterPro" id="IPR027417">
    <property type="entry name" value="P-loop_NTPase"/>
</dbReference>
<dbReference type="HOGENOM" id="CLU_000837_8_8_1"/>
<dbReference type="InterPro" id="IPR056789">
    <property type="entry name" value="LRR_R13L1-DRL21"/>
</dbReference>
<keyword evidence="4" id="KW-0611">Plant defense</keyword>
<dbReference type="Gene3D" id="1.20.5.4130">
    <property type="match status" value="1"/>
</dbReference>
<name>F6H8Y6_VITVI</name>
<evidence type="ECO:0000256" key="2">
    <source>
        <dbReference type="ARBA" id="ARBA00022737"/>
    </source>
</evidence>
<dbReference type="InterPro" id="IPR002182">
    <property type="entry name" value="NB-ARC"/>
</dbReference>
<dbReference type="PRINTS" id="PR00364">
    <property type="entry name" value="DISEASERSIST"/>
</dbReference>
<evidence type="ECO:0000259" key="6">
    <source>
        <dbReference type="Pfam" id="PF00931"/>
    </source>
</evidence>
<evidence type="ECO:0000313" key="11">
    <source>
        <dbReference type="Proteomes" id="UP000009183"/>
    </source>
</evidence>
<keyword evidence="1" id="KW-0433">Leucine-rich repeat</keyword>
<dbReference type="Gene3D" id="1.10.8.430">
    <property type="entry name" value="Helical domain of apoptotic protease-activating factors"/>
    <property type="match status" value="1"/>
</dbReference>
<feature type="domain" description="R13L1/DRL21-like LRR repeat region" evidence="9">
    <location>
        <begin position="511"/>
        <end position="635"/>
    </location>
</feature>
<dbReference type="Pfam" id="PF18052">
    <property type="entry name" value="Rx_N"/>
    <property type="match status" value="1"/>
</dbReference>
<feature type="domain" description="Disease resistance N-terminal" evidence="7">
    <location>
        <begin position="10"/>
        <end position="101"/>
    </location>
</feature>
<dbReference type="InterPro" id="IPR058922">
    <property type="entry name" value="WHD_DRP"/>
</dbReference>
<dbReference type="InParanoid" id="F6H8Y6"/>
<dbReference type="EMBL" id="FN595497">
    <property type="protein sequence ID" value="CCB48660.1"/>
    <property type="molecule type" value="Genomic_DNA"/>
</dbReference>
<evidence type="ECO:0000259" key="7">
    <source>
        <dbReference type="Pfam" id="PF18052"/>
    </source>
</evidence>
<reference evidence="11" key="1">
    <citation type="journal article" date="2007" name="Nature">
        <title>The grapevine genome sequence suggests ancestral hexaploidization in major angiosperm phyla.</title>
        <authorList>
            <consortium name="The French-Italian Public Consortium for Grapevine Genome Characterization."/>
            <person name="Jaillon O."/>
            <person name="Aury J.-M."/>
            <person name="Noel B."/>
            <person name="Policriti A."/>
            <person name="Clepet C."/>
            <person name="Casagrande A."/>
            <person name="Choisne N."/>
            <person name="Aubourg S."/>
            <person name="Vitulo N."/>
            <person name="Jubin C."/>
            <person name="Vezzi A."/>
            <person name="Legeai F."/>
            <person name="Hugueney P."/>
            <person name="Dasilva C."/>
            <person name="Horner D."/>
            <person name="Mica E."/>
            <person name="Jublot D."/>
            <person name="Poulain J."/>
            <person name="Bruyere C."/>
            <person name="Billault A."/>
            <person name="Segurens B."/>
            <person name="Gouyvenoux M."/>
            <person name="Ugarte E."/>
            <person name="Cattonaro F."/>
            <person name="Anthouard V."/>
            <person name="Vico V."/>
            <person name="Del Fabbro C."/>
            <person name="Alaux M."/>
            <person name="Di Gaspero G."/>
            <person name="Dumas V."/>
            <person name="Felice N."/>
            <person name="Paillard S."/>
            <person name="Juman I."/>
            <person name="Moroldo M."/>
            <person name="Scalabrin S."/>
            <person name="Canaguier A."/>
            <person name="Le Clainche I."/>
            <person name="Malacrida G."/>
            <person name="Durand E."/>
            <person name="Pesole G."/>
            <person name="Laucou V."/>
            <person name="Chatelet P."/>
            <person name="Merdinoglu D."/>
            <person name="Delledonne M."/>
            <person name="Pezzotti M."/>
            <person name="Lecharny A."/>
            <person name="Scarpelli C."/>
            <person name="Artiguenave F."/>
            <person name="Pe M.E."/>
            <person name="Valle G."/>
            <person name="Morgante M."/>
            <person name="Caboche M."/>
            <person name="Adam-Blondon A.-F."/>
            <person name="Weissenbach J."/>
            <person name="Quetier F."/>
            <person name="Wincker P."/>
        </authorList>
    </citation>
    <scope>NUCLEOTIDE SEQUENCE [LARGE SCALE GENOMIC DNA]</scope>
    <source>
        <strain evidence="11">cv. Pinot noir / PN40024</strain>
    </source>
</reference>
<dbReference type="SUPFAM" id="SSF52540">
    <property type="entry name" value="P-loop containing nucleoside triphosphate hydrolases"/>
    <property type="match status" value="1"/>
</dbReference>
<dbReference type="eggNOG" id="KOG4658">
    <property type="taxonomic scope" value="Eukaryota"/>
</dbReference>
<proteinExistence type="predicted"/>
<dbReference type="InterPro" id="IPR032675">
    <property type="entry name" value="LRR_dom_sf"/>
</dbReference>
<keyword evidence="5" id="KW-0067">ATP-binding</keyword>
<evidence type="ECO:0000313" key="10">
    <source>
        <dbReference type="EMBL" id="CCB48660.1"/>
    </source>
</evidence>
<evidence type="ECO:0000256" key="5">
    <source>
        <dbReference type="ARBA" id="ARBA00022840"/>
    </source>
</evidence>
<dbReference type="PANTHER" id="PTHR36766">
    <property type="entry name" value="PLANT BROAD-SPECTRUM MILDEW RESISTANCE PROTEIN RPW8"/>
    <property type="match status" value="1"/>
</dbReference>
<dbReference type="ExpressionAtlas" id="F6H8Y6">
    <property type="expression patterns" value="baseline and differential"/>
</dbReference>
<evidence type="ECO:0000256" key="4">
    <source>
        <dbReference type="ARBA" id="ARBA00022821"/>
    </source>
</evidence>
<dbReference type="PaxDb" id="29760-VIT_12s0034g02440.t01"/>
<dbReference type="GO" id="GO:0098542">
    <property type="term" value="P:defense response to other organism"/>
    <property type="evidence" value="ECO:0000318"/>
    <property type="project" value="GO_Central"/>
</dbReference>
<dbReference type="Pfam" id="PF00931">
    <property type="entry name" value="NB-ARC"/>
    <property type="match status" value="1"/>
</dbReference>
<dbReference type="GO" id="GO:0043531">
    <property type="term" value="F:ADP binding"/>
    <property type="evidence" value="ECO:0007669"/>
    <property type="project" value="InterPro"/>
</dbReference>
<dbReference type="Pfam" id="PF23559">
    <property type="entry name" value="WHD_DRP"/>
    <property type="match status" value="1"/>
</dbReference>
<keyword evidence="2" id="KW-0677">Repeat</keyword>
<dbReference type="InterPro" id="IPR041118">
    <property type="entry name" value="Rx_N"/>
</dbReference>
<dbReference type="FunFam" id="3.40.50.300:FF:001091">
    <property type="entry name" value="Probable disease resistance protein At1g61300"/>
    <property type="match status" value="1"/>
</dbReference>
<dbReference type="PANTHER" id="PTHR36766:SF40">
    <property type="entry name" value="DISEASE RESISTANCE PROTEIN RGA3"/>
    <property type="match status" value="1"/>
</dbReference>
<dbReference type="GO" id="GO:0005524">
    <property type="term" value="F:ATP binding"/>
    <property type="evidence" value="ECO:0007669"/>
    <property type="project" value="UniProtKB-KW"/>
</dbReference>
<evidence type="ECO:0000256" key="1">
    <source>
        <dbReference type="ARBA" id="ARBA00022614"/>
    </source>
</evidence>
<evidence type="ECO:0000259" key="8">
    <source>
        <dbReference type="Pfam" id="PF23559"/>
    </source>
</evidence>
<keyword evidence="3" id="KW-0547">Nucleotide-binding</keyword>
<evidence type="ECO:0008006" key="12">
    <source>
        <dbReference type="Google" id="ProtNLM"/>
    </source>
</evidence>
<dbReference type="SUPFAM" id="SSF52058">
    <property type="entry name" value="L domain-like"/>
    <property type="match status" value="3"/>
</dbReference>
<dbReference type="Gene3D" id="3.80.10.10">
    <property type="entry name" value="Ribonuclease Inhibitor"/>
    <property type="match status" value="3"/>
</dbReference>
<protein>
    <recommendedName>
        <fullName evidence="12">Disease resistance RPP13-like protein 1</fullName>
    </recommendedName>
</protein>
<evidence type="ECO:0000259" key="9">
    <source>
        <dbReference type="Pfam" id="PF25019"/>
    </source>
</evidence>
<dbReference type="InterPro" id="IPR042197">
    <property type="entry name" value="Apaf_helical"/>
</dbReference>
<dbReference type="Pfam" id="PF25019">
    <property type="entry name" value="LRR_R13L1-DRL21"/>
    <property type="match status" value="1"/>
</dbReference>
<dbReference type="SMR" id="F6H8Y6"/>
<dbReference type="Proteomes" id="UP000009183">
    <property type="component" value="Chromosome 12"/>
</dbReference>
<evidence type="ECO:0000256" key="3">
    <source>
        <dbReference type="ARBA" id="ARBA00022741"/>
    </source>
</evidence>
<feature type="domain" description="NB-ARC" evidence="6">
    <location>
        <begin position="183"/>
        <end position="352"/>
    </location>
</feature>
<keyword evidence="11" id="KW-1185">Reference proteome</keyword>
<gene>
    <name evidence="10" type="ordered locus">VIT_12s0034g02440</name>
</gene>
<feature type="domain" description="Disease resistance protein winged helix" evidence="8">
    <location>
        <begin position="435"/>
        <end position="467"/>
    </location>
</feature>
<organism evidence="10 11">
    <name type="scientific">Vitis vinifera</name>
    <name type="common">Grape</name>
    <dbReference type="NCBI Taxonomy" id="29760"/>
    <lineage>
        <taxon>Eukaryota</taxon>
        <taxon>Viridiplantae</taxon>
        <taxon>Streptophyta</taxon>
        <taxon>Embryophyta</taxon>
        <taxon>Tracheophyta</taxon>
        <taxon>Spermatophyta</taxon>
        <taxon>Magnoliopsida</taxon>
        <taxon>eudicotyledons</taxon>
        <taxon>Gunneridae</taxon>
        <taxon>Pentapetalae</taxon>
        <taxon>rosids</taxon>
        <taxon>Vitales</taxon>
        <taxon>Vitaceae</taxon>
        <taxon>Viteae</taxon>
        <taxon>Vitis</taxon>
    </lineage>
</organism>
<dbReference type="Gene3D" id="3.40.50.300">
    <property type="entry name" value="P-loop containing nucleotide triphosphate hydrolases"/>
    <property type="match status" value="1"/>
</dbReference>
<dbReference type="AlphaFoldDB" id="F6H8Y6"/>